<evidence type="ECO:0000313" key="2">
    <source>
        <dbReference type="EMBL" id="RDI50889.1"/>
    </source>
</evidence>
<dbReference type="GO" id="GO:0005737">
    <property type="term" value="C:cytoplasm"/>
    <property type="evidence" value="ECO:0007669"/>
    <property type="project" value="TreeGrafter"/>
</dbReference>
<dbReference type="AlphaFoldDB" id="A0A370H3W5"/>
<dbReference type="InterPro" id="IPR023213">
    <property type="entry name" value="CAT-like_dom_sf"/>
</dbReference>
<dbReference type="RefSeq" id="WP_068020192.1">
    <property type="nucleotide sequence ID" value="NZ_QQAZ01000005.1"/>
</dbReference>
<reference evidence="2 3" key="1">
    <citation type="submission" date="2018-07" db="EMBL/GenBank/DDBJ databases">
        <title>Genomic Encyclopedia of Type Strains, Phase IV (KMG-IV): sequencing the most valuable type-strain genomes for metagenomic binning, comparative biology and taxonomic classification.</title>
        <authorList>
            <person name="Goeker M."/>
        </authorList>
    </citation>
    <scope>NUCLEOTIDE SEQUENCE [LARGE SCALE GENOMIC DNA]</scope>
    <source>
        <strain evidence="2 3">DSM 44952</strain>
    </source>
</reference>
<gene>
    <name evidence="2" type="ORF">DFR68_105366</name>
</gene>
<dbReference type="STRING" id="1210089.GCA_001613165_03214"/>
<dbReference type="InterPro" id="IPR001242">
    <property type="entry name" value="Condensation_dom"/>
</dbReference>
<dbReference type="PANTHER" id="PTHR45527:SF1">
    <property type="entry name" value="FATTY ACID SYNTHASE"/>
    <property type="match status" value="1"/>
</dbReference>
<dbReference type="GO" id="GO:0008610">
    <property type="term" value="P:lipid biosynthetic process"/>
    <property type="evidence" value="ECO:0007669"/>
    <property type="project" value="UniProtKB-ARBA"/>
</dbReference>
<keyword evidence="3" id="KW-1185">Reference proteome</keyword>
<protein>
    <submittedName>
        <fullName evidence="2">Condensation domain-containing protein</fullName>
    </submittedName>
</protein>
<name>A0A370H3W5_9NOCA</name>
<proteinExistence type="predicted"/>
<dbReference type="GO" id="GO:0044550">
    <property type="term" value="P:secondary metabolite biosynthetic process"/>
    <property type="evidence" value="ECO:0007669"/>
    <property type="project" value="TreeGrafter"/>
</dbReference>
<dbReference type="SUPFAM" id="SSF52777">
    <property type="entry name" value="CoA-dependent acyltransferases"/>
    <property type="match status" value="2"/>
</dbReference>
<dbReference type="GO" id="GO:0003824">
    <property type="term" value="F:catalytic activity"/>
    <property type="evidence" value="ECO:0007669"/>
    <property type="project" value="InterPro"/>
</dbReference>
<dbReference type="Gene3D" id="3.30.559.10">
    <property type="entry name" value="Chloramphenicol acetyltransferase-like domain"/>
    <property type="match status" value="1"/>
</dbReference>
<dbReference type="Pfam" id="PF00668">
    <property type="entry name" value="Condensation"/>
    <property type="match status" value="1"/>
</dbReference>
<organism evidence="2 3">
    <name type="scientific">Nocardia mexicana</name>
    <dbReference type="NCBI Taxonomy" id="279262"/>
    <lineage>
        <taxon>Bacteria</taxon>
        <taxon>Bacillati</taxon>
        <taxon>Actinomycetota</taxon>
        <taxon>Actinomycetes</taxon>
        <taxon>Mycobacteriales</taxon>
        <taxon>Nocardiaceae</taxon>
        <taxon>Nocardia</taxon>
    </lineage>
</organism>
<feature type="domain" description="Condensation" evidence="1">
    <location>
        <begin position="51"/>
        <end position="333"/>
    </location>
</feature>
<evidence type="ECO:0000259" key="1">
    <source>
        <dbReference type="Pfam" id="PF00668"/>
    </source>
</evidence>
<evidence type="ECO:0000313" key="3">
    <source>
        <dbReference type="Proteomes" id="UP000255355"/>
    </source>
</evidence>
<dbReference type="Proteomes" id="UP000255355">
    <property type="component" value="Unassembled WGS sequence"/>
</dbReference>
<dbReference type="GO" id="GO:0031177">
    <property type="term" value="F:phosphopantetheine binding"/>
    <property type="evidence" value="ECO:0007669"/>
    <property type="project" value="TreeGrafter"/>
</dbReference>
<dbReference type="GO" id="GO:0043041">
    <property type="term" value="P:amino acid activation for nonribosomal peptide biosynthetic process"/>
    <property type="evidence" value="ECO:0007669"/>
    <property type="project" value="TreeGrafter"/>
</dbReference>
<dbReference type="EMBL" id="QQAZ01000005">
    <property type="protein sequence ID" value="RDI50889.1"/>
    <property type="molecule type" value="Genomic_DNA"/>
</dbReference>
<comment type="caution">
    <text evidence="2">The sequence shown here is derived from an EMBL/GenBank/DDBJ whole genome shotgun (WGS) entry which is preliminary data.</text>
</comment>
<sequence>MDLAFLDQLAVPPGTLLEWAVSAEPGAAPDPTPPTANQTLHLSTGGPTTWLAAAFDVPGPIDEPALQAAFAAWLPRHDALHCCFSDTGTGGPAVHLVADDEIRLTPLPAVPVSSGSELRELLGERLDAACAPFTFPPYFLGAISRPETSTVICGFDHAICDAWSITVAVTELTELYRVASDDGHAAVATAAGRLPEPGSFLCYCTREAAAPRATTGPLLRDWHEFLQAAGNDLPHFPLDLGVPAGTLAPPAGDVRSILAPSSMAALHRKARADGHSVFATLLAAVAHTVAKLGGPGHTDLVFPVHTRREPRNHNTFGWLVANAPARIRAEADPAATVPGADAAIRTGQRLAQVPALTVFDSMPTGLRRTRDGLFSVSYTDYRHLPGGSRSDTGRALPRRATQISRSAPVDDVQLWFARTDDGLTLRTRFPDTGVARAVVDEFLCVLTDLVQTSARG</sequence>
<dbReference type="PANTHER" id="PTHR45527">
    <property type="entry name" value="NONRIBOSOMAL PEPTIDE SYNTHETASE"/>
    <property type="match status" value="1"/>
</dbReference>
<accession>A0A370H3W5</accession>
<dbReference type="Gene3D" id="3.30.559.30">
    <property type="entry name" value="Nonribosomal peptide synthetase, condensation domain"/>
    <property type="match status" value="1"/>
</dbReference>
<dbReference type="OrthoDB" id="9789603at2"/>